<dbReference type="InterPro" id="IPR018821">
    <property type="entry name" value="DUF294_put_nucleoTrafse_sb-bd"/>
</dbReference>
<evidence type="ECO:0000313" key="8">
    <source>
        <dbReference type="Proteomes" id="UP001646157"/>
    </source>
</evidence>
<dbReference type="Pfam" id="PF00571">
    <property type="entry name" value="CBS"/>
    <property type="match status" value="2"/>
</dbReference>
<feature type="coiled-coil region" evidence="4">
    <location>
        <begin position="592"/>
        <end position="622"/>
    </location>
</feature>
<dbReference type="EMBL" id="JAFBDZ010000001">
    <property type="protein sequence ID" value="MBM7584076.1"/>
    <property type="molecule type" value="Genomic_DNA"/>
</dbReference>
<feature type="domain" description="Cyclic nucleotide-binding" evidence="5">
    <location>
        <begin position="53"/>
        <end position="137"/>
    </location>
</feature>
<dbReference type="PROSITE" id="PS51371">
    <property type="entry name" value="CBS"/>
    <property type="match status" value="1"/>
</dbReference>
<dbReference type="Pfam" id="PF00027">
    <property type="entry name" value="cNMP_binding"/>
    <property type="match status" value="1"/>
</dbReference>
<sequence length="636" mass="74366">MNNEELYQMIKNHYPFDVLTNNQLLHIISRSRFTTFAKNEFLFHEDETVNDLDIYFLVSGLAKNVLHRSNGKQFSLRYYYPGDLVGLMIMLTSGGMTFSVQALEDCTVFRFNKSDFFEVMTENKEFSKIVFESIGSRMKSLYDELQSTSWDDEENISLFSTKVNTLMESPVFIRSTDTIKNAASIMNKHNVTGLVVSEDGKKLDGIITHRELLKYVSGDQDRKTVREWMIHKPFWIRDEAFAYEALSYFKHEDIEFVPILRYEKVVGILTSHSFLNIQDSKYLDLSYRIQTALTTDDLVALSPSKNCTFHQFIRDILDQGSLGYDVCEIITNYNDRLHRRIIQLTEKEMRIEGYGRPPINYCFIVMGSQGRGEQSFHTDQDNGIILDDYLHFKDPEKVEAYFQHFTEKLNVKLSACGFPECTGGIMARELKWRKSFSQWKDSVHDWLHEMDAEEVQSFTMFFDFRPIYGDYSLAQEIRSMMVEKAKNSLTMQQLLRKDAIRFKVPVNALGRINLKPKSKVLNLKKSGMMQIINMIRIHSIKYGIKDVNTVKRLQSLEDIQAFHPRDVQNAKTALHHFMTFRLNQNLLELEEKKQLSNEISLLELSKEDKRKLKEALQIANRMQQVLEISFNRNRVV</sequence>
<dbReference type="InterPro" id="IPR005105">
    <property type="entry name" value="GlnD_Uridyltrans_N"/>
</dbReference>
<evidence type="ECO:0000256" key="2">
    <source>
        <dbReference type="ARBA" id="ARBA00023159"/>
    </source>
</evidence>
<keyword evidence="1 3" id="KW-0129">CBS domain</keyword>
<feature type="domain" description="CBS" evidence="6">
    <location>
        <begin position="166"/>
        <end position="224"/>
    </location>
</feature>
<proteinExistence type="predicted"/>
<dbReference type="InterPro" id="IPR051257">
    <property type="entry name" value="Diverse_CBS-Domain"/>
</dbReference>
<accession>A0ABS2N897</accession>
<dbReference type="CDD" id="cd00038">
    <property type="entry name" value="CAP_ED"/>
    <property type="match status" value="1"/>
</dbReference>
<name>A0ABS2N897_9BACI</name>
<dbReference type="SUPFAM" id="SSF51206">
    <property type="entry name" value="cAMP-binding domain-like"/>
    <property type="match status" value="1"/>
</dbReference>
<dbReference type="PROSITE" id="PS50042">
    <property type="entry name" value="CNMP_BINDING_3"/>
    <property type="match status" value="1"/>
</dbReference>
<dbReference type="CDD" id="cd05401">
    <property type="entry name" value="NT_GlnE_GlnD_like"/>
    <property type="match status" value="1"/>
</dbReference>
<dbReference type="InterPro" id="IPR000595">
    <property type="entry name" value="cNMP-bd_dom"/>
</dbReference>
<evidence type="ECO:0000259" key="5">
    <source>
        <dbReference type="PROSITE" id="PS50042"/>
    </source>
</evidence>
<dbReference type="PANTHER" id="PTHR43080">
    <property type="entry name" value="CBS DOMAIN-CONTAINING PROTEIN CBSX3, MITOCHONDRIAL"/>
    <property type="match status" value="1"/>
</dbReference>
<organism evidence="7 8">
    <name type="scientific">Rossellomorea pakistanensis</name>
    <dbReference type="NCBI Taxonomy" id="992288"/>
    <lineage>
        <taxon>Bacteria</taxon>
        <taxon>Bacillati</taxon>
        <taxon>Bacillota</taxon>
        <taxon>Bacilli</taxon>
        <taxon>Bacillales</taxon>
        <taxon>Bacillaceae</taxon>
        <taxon>Rossellomorea</taxon>
    </lineage>
</organism>
<evidence type="ECO:0000259" key="6">
    <source>
        <dbReference type="PROSITE" id="PS51371"/>
    </source>
</evidence>
<keyword evidence="4" id="KW-0175">Coiled coil</keyword>
<dbReference type="InterPro" id="IPR046342">
    <property type="entry name" value="CBS_dom_sf"/>
</dbReference>
<dbReference type="SMART" id="SM00116">
    <property type="entry name" value="CBS"/>
    <property type="match status" value="2"/>
</dbReference>
<evidence type="ECO:0000313" key="7">
    <source>
        <dbReference type="EMBL" id="MBM7584076.1"/>
    </source>
</evidence>
<dbReference type="CDD" id="cd02205">
    <property type="entry name" value="CBS_pair_SF"/>
    <property type="match status" value="1"/>
</dbReference>
<dbReference type="Proteomes" id="UP001646157">
    <property type="component" value="Unassembled WGS sequence"/>
</dbReference>
<evidence type="ECO:0000256" key="3">
    <source>
        <dbReference type="PROSITE-ProRule" id="PRU00703"/>
    </source>
</evidence>
<dbReference type="InterPro" id="IPR018490">
    <property type="entry name" value="cNMP-bd_dom_sf"/>
</dbReference>
<dbReference type="Gene3D" id="2.60.120.10">
    <property type="entry name" value="Jelly Rolls"/>
    <property type="match status" value="1"/>
</dbReference>
<evidence type="ECO:0000256" key="1">
    <source>
        <dbReference type="ARBA" id="ARBA00023122"/>
    </source>
</evidence>
<dbReference type="RefSeq" id="WP_205168269.1">
    <property type="nucleotide sequence ID" value="NZ_JAFBDZ010000001.1"/>
</dbReference>
<dbReference type="InterPro" id="IPR014710">
    <property type="entry name" value="RmlC-like_jellyroll"/>
</dbReference>
<keyword evidence="8" id="KW-1185">Reference proteome</keyword>
<protein>
    <submittedName>
        <fullName evidence="7">CBS domain-containing protein</fullName>
    </submittedName>
</protein>
<dbReference type="InterPro" id="IPR000644">
    <property type="entry name" value="CBS_dom"/>
</dbReference>
<dbReference type="SUPFAM" id="SSF54631">
    <property type="entry name" value="CBS-domain pair"/>
    <property type="match status" value="1"/>
</dbReference>
<dbReference type="Pfam" id="PF10335">
    <property type="entry name" value="DUF294_C"/>
    <property type="match status" value="1"/>
</dbReference>
<comment type="caution">
    <text evidence="7">The sequence shown here is derived from an EMBL/GenBank/DDBJ whole genome shotgun (WGS) entry which is preliminary data.</text>
</comment>
<reference evidence="7 8" key="1">
    <citation type="submission" date="2021-01" db="EMBL/GenBank/DDBJ databases">
        <title>Genomic Encyclopedia of Type Strains, Phase IV (KMG-IV): sequencing the most valuable type-strain genomes for metagenomic binning, comparative biology and taxonomic classification.</title>
        <authorList>
            <person name="Goeker M."/>
        </authorList>
    </citation>
    <scope>NUCLEOTIDE SEQUENCE [LARGE SCALE GENOMIC DNA]</scope>
    <source>
        <strain evidence="7 8">DSM 24834</strain>
    </source>
</reference>
<evidence type="ECO:0000256" key="4">
    <source>
        <dbReference type="SAM" id="Coils"/>
    </source>
</evidence>
<dbReference type="Gene3D" id="3.10.580.10">
    <property type="entry name" value="CBS-domain"/>
    <property type="match status" value="1"/>
</dbReference>
<dbReference type="PANTHER" id="PTHR43080:SF2">
    <property type="entry name" value="CBS DOMAIN-CONTAINING PROTEIN"/>
    <property type="match status" value="1"/>
</dbReference>
<dbReference type="Pfam" id="PF03445">
    <property type="entry name" value="DUF294"/>
    <property type="match status" value="1"/>
</dbReference>
<dbReference type="SMART" id="SM00100">
    <property type="entry name" value="cNMP"/>
    <property type="match status" value="1"/>
</dbReference>
<keyword evidence="2" id="KW-0010">Activator</keyword>
<gene>
    <name evidence="7" type="ORF">JOC86_000613</name>
</gene>